<organism evidence="6 7">
    <name type="scientific">Amphiprion ocellaris</name>
    <name type="common">Clown anemonefish</name>
    <dbReference type="NCBI Taxonomy" id="80972"/>
    <lineage>
        <taxon>Eukaryota</taxon>
        <taxon>Metazoa</taxon>
        <taxon>Chordata</taxon>
        <taxon>Craniata</taxon>
        <taxon>Vertebrata</taxon>
        <taxon>Euteleostomi</taxon>
        <taxon>Actinopterygii</taxon>
        <taxon>Neopterygii</taxon>
        <taxon>Teleostei</taxon>
        <taxon>Neoteleostei</taxon>
        <taxon>Acanthomorphata</taxon>
        <taxon>Ovalentaria</taxon>
        <taxon>Pomacentridae</taxon>
        <taxon>Amphiprion</taxon>
    </lineage>
</organism>
<dbReference type="GO" id="GO:0005886">
    <property type="term" value="C:plasma membrane"/>
    <property type="evidence" value="ECO:0007669"/>
    <property type="project" value="TreeGrafter"/>
</dbReference>
<evidence type="ECO:0000313" key="6">
    <source>
        <dbReference type="Ensembl" id="ENSAOCP00000049595.1"/>
    </source>
</evidence>
<dbReference type="PROSITE" id="PS50004">
    <property type="entry name" value="C2"/>
    <property type="match status" value="1"/>
</dbReference>
<keyword evidence="3" id="KW-0472">Membrane</keyword>
<dbReference type="SUPFAM" id="SSF49562">
    <property type="entry name" value="C2 domain (Calcium/lipid-binding domain, CaLB)"/>
    <property type="match status" value="1"/>
</dbReference>
<name>A0AAQ5YDB8_AMPOC</name>
<dbReference type="GO" id="GO:0006887">
    <property type="term" value="P:exocytosis"/>
    <property type="evidence" value="ECO:0007669"/>
    <property type="project" value="TreeGrafter"/>
</dbReference>
<dbReference type="PANTHER" id="PTHR45716">
    <property type="entry name" value="BITESIZE, ISOFORM I"/>
    <property type="match status" value="1"/>
</dbReference>
<comment type="subcellular location">
    <subcellularLocation>
        <location evidence="1">Membrane</location>
    </subcellularLocation>
</comment>
<reference evidence="6" key="3">
    <citation type="submission" date="2025-09" db="UniProtKB">
        <authorList>
            <consortium name="Ensembl"/>
        </authorList>
    </citation>
    <scope>IDENTIFICATION</scope>
</reference>
<sequence length="356" mass="40260">MCRVGAMKWKCKVCHAYREVKIRSGDWFLEEKAKKFPITTDKYETVGEELLKTYNVLSHISVVPPTPPPHLDYQILGRSGDLKNLKPFTKSMEDLMVSFASQIKKISTSHSDVHGHLLRVDKSQRRPHFHYSTQKSLSDTDISKSSNLFKVPSLPNMFKKSKDSDQDSSATGTEEETSFSSEYSGERRASNGSISTDCGLIENTAVAGELELALAYNTNTSNLEITVGTCRNLIHGDSKRRKCHPYVKLCVLPDKSYKLKTTVKRNTTDPVYNEVLKYDIEHDLLFGKRLQASVWHSGTLRRKVFLGEVLIPLDGLMLEDKTSQCFNWYPLCPKLKQASDSGSRQIDCPDNDHFAV</sequence>
<dbReference type="GeneTree" id="ENSGT00940000167198"/>
<dbReference type="PANTHER" id="PTHR45716:SF1">
    <property type="entry name" value="SYNAPTOTAGMIN-LIKE PROTEIN 3"/>
    <property type="match status" value="1"/>
</dbReference>
<dbReference type="Gene3D" id="2.60.40.150">
    <property type="entry name" value="C2 domain"/>
    <property type="match status" value="1"/>
</dbReference>
<evidence type="ECO:0000256" key="4">
    <source>
        <dbReference type="SAM" id="MobiDB-lite"/>
    </source>
</evidence>
<accession>A0AAQ5YDB8</accession>
<feature type="domain" description="C2" evidence="5">
    <location>
        <begin position="206"/>
        <end position="326"/>
    </location>
</feature>
<dbReference type="SMART" id="SM00239">
    <property type="entry name" value="C2"/>
    <property type="match status" value="1"/>
</dbReference>
<keyword evidence="7" id="KW-1185">Reference proteome</keyword>
<gene>
    <name evidence="6" type="primary">SYTL3</name>
</gene>
<dbReference type="AlphaFoldDB" id="A0AAQ5YDB8"/>
<feature type="region of interest" description="Disordered" evidence="4">
    <location>
        <begin position="157"/>
        <end position="192"/>
    </location>
</feature>
<dbReference type="GO" id="GO:0042043">
    <property type="term" value="F:neurexin family protein binding"/>
    <property type="evidence" value="ECO:0007669"/>
    <property type="project" value="TreeGrafter"/>
</dbReference>
<evidence type="ECO:0000259" key="5">
    <source>
        <dbReference type="PROSITE" id="PS50004"/>
    </source>
</evidence>
<dbReference type="GO" id="GO:0070382">
    <property type="term" value="C:exocytic vesicle"/>
    <property type="evidence" value="ECO:0007669"/>
    <property type="project" value="TreeGrafter"/>
</dbReference>
<evidence type="ECO:0000313" key="7">
    <source>
        <dbReference type="Proteomes" id="UP001501940"/>
    </source>
</evidence>
<feature type="compositionally biased region" description="Low complexity" evidence="4">
    <location>
        <begin position="167"/>
        <end position="183"/>
    </location>
</feature>
<dbReference type="InterPro" id="IPR000008">
    <property type="entry name" value="C2_dom"/>
</dbReference>
<evidence type="ECO:0000256" key="3">
    <source>
        <dbReference type="ARBA" id="ARBA00023136"/>
    </source>
</evidence>
<dbReference type="Proteomes" id="UP001501940">
    <property type="component" value="Chromosome 12"/>
</dbReference>
<keyword evidence="2" id="KW-0677">Repeat</keyword>
<evidence type="ECO:0000256" key="1">
    <source>
        <dbReference type="ARBA" id="ARBA00004370"/>
    </source>
</evidence>
<protein>
    <recommendedName>
        <fullName evidence="5">C2 domain-containing protein</fullName>
    </recommendedName>
</protein>
<proteinExistence type="predicted"/>
<dbReference type="Pfam" id="PF00168">
    <property type="entry name" value="C2"/>
    <property type="match status" value="1"/>
</dbReference>
<reference evidence="6" key="2">
    <citation type="submission" date="2025-08" db="UniProtKB">
        <authorList>
            <consortium name="Ensembl"/>
        </authorList>
    </citation>
    <scope>IDENTIFICATION</scope>
</reference>
<dbReference type="InterPro" id="IPR035892">
    <property type="entry name" value="C2_domain_sf"/>
</dbReference>
<dbReference type="FunFam" id="2.60.40.150:FF:000006">
    <property type="entry name" value="Synaptotagmin-like 5, isoform CRA_a"/>
    <property type="match status" value="1"/>
</dbReference>
<dbReference type="Ensembl" id="ENSAOCT00000040454.1">
    <property type="protein sequence ID" value="ENSAOCP00000049595.1"/>
    <property type="gene ID" value="ENSAOCG00000028510.1"/>
</dbReference>
<reference evidence="6 7" key="1">
    <citation type="submission" date="2022-01" db="EMBL/GenBank/DDBJ databases">
        <title>A chromosome-scale genome assembly of the false clownfish, Amphiprion ocellaris.</title>
        <authorList>
            <person name="Ryu T."/>
        </authorList>
    </citation>
    <scope>NUCLEOTIDE SEQUENCE [LARGE SCALE GENOMIC DNA]</scope>
</reference>
<evidence type="ECO:0000256" key="2">
    <source>
        <dbReference type="ARBA" id="ARBA00022737"/>
    </source>
</evidence>